<organism evidence="1 2">
    <name type="scientific">Paenibacillus terrae</name>
    <dbReference type="NCBI Taxonomy" id="159743"/>
    <lineage>
        <taxon>Bacteria</taxon>
        <taxon>Bacillati</taxon>
        <taxon>Bacillota</taxon>
        <taxon>Bacilli</taxon>
        <taxon>Bacillales</taxon>
        <taxon>Paenibacillaceae</taxon>
        <taxon>Paenibacillus</taxon>
    </lineage>
</organism>
<dbReference type="Gene3D" id="3.20.20.140">
    <property type="entry name" value="Metal-dependent hydrolases"/>
    <property type="match status" value="1"/>
</dbReference>
<comment type="caution">
    <text evidence="1">The sequence shown here is derived from an EMBL/GenBank/DDBJ whole genome shotgun (WGS) entry which is preliminary data.</text>
</comment>
<dbReference type="AlphaFoldDB" id="A0A0D7WXD2"/>
<dbReference type="PATRIC" id="fig|159743.3.peg.4559"/>
<dbReference type="InterPro" id="IPR052018">
    <property type="entry name" value="PHP_domain"/>
</dbReference>
<dbReference type="PANTHER" id="PTHR42924:SF3">
    <property type="entry name" value="POLYMERASE_HISTIDINOL PHOSPHATASE N-TERMINAL DOMAIN-CONTAINING PROTEIN"/>
    <property type="match status" value="1"/>
</dbReference>
<reference evidence="1 2" key="1">
    <citation type="submission" date="2014-11" db="EMBL/GenBank/DDBJ databases">
        <title>Draft Genome Sequences of Paenibacillus polymyxa NRRL B-30509 and Paenibacillus terrae NRRL B-30644, Strains from a Poultry Environment that Produce Tridecaptin A and Paenicidins.</title>
        <authorList>
            <person name="van Belkum M.J."/>
            <person name="Lohans C.T."/>
            <person name="Vederas J.C."/>
        </authorList>
    </citation>
    <scope>NUCLEOTIDE SEQUENCE [LARGE SCALE GENOMIC DNA]</scope>
    <source>
        <strain evidence="1 2">NRRL B-30644</strain>
    </source>
</reference>
<dbReference type="GO" id="GO:0035312">
    <property type="term" value="F:5'-3' DNA exonuclease activity"/>
    <property type="evidence" value="ECO:0007669"/>
    <property type="project" value="TreeGrafter"/>
</dbReference>
<dbReference type="PANTHER" id="PTHR42924">
    <property type="entry name" value="EXONUCLEASE"/>
    <property type="match status" value="1"/>
</dbReference>
<dbReference type="OrthoDB" id="9804333at2"/>
<evidence type="ECO:0000313" key="2">
    <source>
        <dbReference type="Proteomes" id="UP000032534"/>
    </source>
</evidence>
<dbReference type="EMBL" id="JTHP01000048">
    <property type="protein sequence ID" value="KJD43820.1"/>
    <property type="molecule type" value="Genomic_DNA"/>
</dbReference>
<accession>A0A0D7WXD2</accession>
<dbReference type="RefSeq" id="WP_044647870.1">
    <property type="nucleotide sequence ID" value="NZ_JTHP01000048.1"/>
</dbReference>
<keyword evidence="2" id="KW-1185">Reference proteome</keyword>
<dbReference type="SUPFAM" id="SSF89550">
    <property type="entry name" value="PHP domain-like"/>
    <property type="match status" value="1"/>
</dbReference>
<dbReference type="Proteomes" id="UP000032534">
    <property type="component" value="Unassembled WGS sequence"/>
</dbReference>
<dbReference type="InterPro" id="IPR016195">
    <property type="entry name" value="Pol/histidinol_Pase-like"/>
</dbReference>
<evidence type="ECO:0008006" key="3">
    <source>
        <dbReference type="Google" id="ProtNLM"/>
    </source>
</evidence>
<dbReference type="GO" id="GO:0004534">
    <property type="term" value="F:5'-3' RNA exonuclease activity"/>
    <property type="evidence" value="ECO:0007669"/>
    <property type="project" value="TreeGrafter"/>
</dbReference>
<protein>
    <recommendedName>
        <fullName evidence="3">Polymerase/histidinol phosphatase N-terminal domain-containing protein</fullName>
    </recommendedName>
</protein>
<name>A0A0D7WXD2_9BACL</name>
<evidence type="ECO:0000313" key="1">
    <source>
        <dbReference type="EMBL" id="KJD43820.1"/>
    </source>
</evidence>
<dbReference type="NCBIfam" id="NF038032">
    <property type="entry name" value="CehA_McbA_metalo"/>
    <property type="match status" value="1"/>
</dbReference>
<proteinExistence type="predicted"/>
<sequence length="324" mass="37331">MRDAVLLDAVCQKYKGNIHAHSFRSDGEYTVEQMIEAYRSKGYDFMCLSDHEIYFHSDAYDTETFIMLDGYEMACEMERNTTGQQYHLHGLLDRSLLAERPFQHDEEHAKPDYESLDTIQQLIDEMRSKGNLVIMNHPEWSKNREEDLLKLEGYTAIEIYNHQSEIQEAVGYGVSYWDYVLKRGKQVNAIAADDAHGGPTDMVVSEFYGGWIAVETDQLEQQAIIESIKAGHYYSSNGPMILDLRIENDRFKVKCSPVRSIRFITFPDNGLAEMDPTGQCITEAEYLIQNNEQYVRVECVDASGKVAWSNPIYPKSERQLLEEL</sequence>
<gene>
    <name evidence="1" type="ORF">QD47_20510</name>
</gene>